<evidence type="ECO:0000256" key="5">
    <source>
        <dbReference type="ARBA" id="ARBA00023136"/>
    </source>
</evidence>
<dbReference type="RefSeq" id="WP_154609011.1">
    <property type="nucleotide sequence ID" value="NZ_CP072115.1"/>
</dbReference>
<sequence length="514" mass="59013">MVTKTRTQRAFYNSASSLVLFGLRLVVQFVNRSLFIKLLGIYYLGLNGVFSNILGMLSLAELGLGASIVYALYKPIAENNKGKVIAYMNLYSKAYKFIGFIILILGLVVYPFLPAVLQISKLGHEETVIYILFLINSVISYLLFSYKRSLLNAHQENYIVSWLDFALYVMITICQWSAMWLTHNYILVLVLNICSTILSNFLVAFVTNKRHPLKNIIPEPITQAEKNSLKKNVLGNIIGNIATVVVFSTDNILISSFISVTTVGIYSNYTMITNSFNTLLSQVMVSQSASVGNLVHTSNSDKVYDVYKRYQFANFISSYLVSLLIFILINPFIVLWIGKDYLLSTQIVLLLSMYIFLQTYRYSGFILYNAYGLYWESRYKPIVEAVLNLVFSLLFLVVFKWGISGILLGTICSTLLTNTWYEPYIIFKYGLKRTMKEYIWINIQQWLVYFVTLVGLYFIAPQRWFAPNLIGWLQLATVSGSGLTVLLFIVLHKDETLRWWLNFVSKRLLKIVRR</sequence>
<dbReference type="EMBL" id="WUBJ01000013">
    <property type="protein sequence ID" value="MWV57133.1"/>
    <property type="molecule type" value="Genomic_DNA"/>
</dbReference>
<dbReference type="AlphaFoldDB" id="A0A6I4RKJ5"/>
<comment type="subcellular location">
    <subcellularLocation>
        <location evidence="1">Cell membrane</location>
        <topology evidence="1">Multi-pass membrane protein</topology>
    </subcellularLocation>
</comment>
<proteinExistence type="predicted"/>
<gene>
    <name evidence="7" type="ORF">GGG87_09075</name>
    <name evidence="8" type="ORF">GGH11_09115</name>
</gene>
<keyword evidence="9" id="KW-1185">Reference proteome</keyword>
<feature type="transmembrane region" description="Helical" evidence="6">
    <location>
        <begin position="128"/>
        <end position="146"/>
    </location>
</feature>
<dbReference type="PANTHER" id="PTHR30250:SF26">
    <property type="entry name" value="PSMA PROTEIN"/>
    <property type="match status" value="1"/>
</dbReference>
<feature type="transmembrane region" description="Helical" evidence="6">
    <location>
        <begin position="94"/>
        <end position="113"/>
    </location>
</feature>
<evidence type="ECO:0000313" key="10">
    <source>
        <dbReference type="Proteomes" id="UP000435423"/>
    </source>
</evidence>
<keyword evidence="3 6" id="KW-0812">Transmembrane</keyword>
<evidence type="ECO:0000256" key="1">
    <source>
        <dbReference type="ARBA" id="ARBA00004651"/>
    </source>
</evidence>
<feature type="transmembrane region" description="Helical" evidence="6">
    <location>
        <begin position="381"/>
        <end position="399"/>
    </location>
</feature>
<feature type="transmembrane region" description="Helical" evidence="6">
    <location>
        <begin position="405"/>
        <end position="427"/>
    </location>
</feature>
<reference evidence="7 9" key="2">
    <citation type="submission" date="2019-11" db="EMBL/GenBank/DDBJ databases">
        <title>Streptococcis sp. isolated from the respiratory tract of Marmot.</title>
        <authorList>
            <person name="Zhang G."/>
        </authorList>
    </citation>
    <scope>NUCLEOTIDE SEQUENCE [LARGE SCALE GENOMIC DNA]</scope>
    <source>
        <strain evidence="9">zg-86</strain>
        <strain evidence="7">Zg-86</strain>
    </source>
</reference>
<accession>A0A6I4RKJ5</accession>
<dbReference type="PANTHER" id="PTHR30250">
    <property type="entry name" value="PST FAMILY PREDICTED COLANIC ACID TRANSPORTER"/>
    <property type="match status" value="1"/>
</dbReference>
<name>A0A6I4RKJ5_9STRE</name>
<feature type="transmembrane region" description="Helical" evidence="6">
    <location>
        <begin position="343"/>
        <end position="360"/>
    </location>
</feature>
<dbReference type="GO" id="GO:0005886">
    <property type="term" value="C:plasma membrane"/>
    <property type="evidence" value="ECO:0007669"/>
    <property type="project" value="UniProtKB-SubCell"/>
</dbReference>
<reference evidence="8 10" key="1">
    <citation type="submission" date="2019-10" db="EMBL/GenBank/DDBJ databases">
        <title>Streptococcis sp, isolated from the respiratory tract of Marmot.</title>
        <authorList>
            <person name="Zhang G."/>
        </authorList>
    </citation>
    <scope>NUCLEOTIDE SEQUENCE [LARGE SCALE GENOMIC DNA]</scope>
    <source>
        <strain evidence="8">Zg-70</strain>
        <strain evidence="10">zg-70</strain>
    </source>
</reference>
<feature type="transmembrane region" description="Helical" evidence="6">
    <location>
        <begin position="185"/>
        <end position="206"/>
    </location>
</feature>
<feature type="transmembrane region" description="Helical" evidence="6">
    <location>
        <begin position="158"/>
        <end position="179"/>
    </location>
</feature>
<keyword evidence="5 6" id="KW-0472">Membrane</keyword>
<keyword evidence="4 6" id="KW-1133">Transmembrane helix</keyword>
<keyword evidence="2" id="KW-1003">Cell membrane</keyword>
<organism evidence="8 10">
    <name type="scientific">Streptococcus zhangguiae</name>
    <dbReference type="NCBI Taxonomy" id="2664091"/>
    <lineage>
        <taxon>Bacteria</taxon>
        <taxon>Bacillati</taxon>
        <taxon>Bacillota</taxon>
        <taxon>Bacilli</taxon>
        <taxon>Lactobacillales</taxon>
        <taxon>Streptococcaceae</taxon>
        <taxon>Streptococcus</taxon>
    </lineage>
</organism>
<evidence type="ECO:0000313" key="7">
    <source>
        <dbReference type="EMBL" id="MTB65145.1"/>
    </source>
</evidence>
<feature type="transmembrane region" description="Helical" evidence="6">
    <location>
        <begin position="50"/>
        <end position="73"/>
    </location>
</feature>
<dbReference type="EMBL" id="WLCG01000014">
    <property type="protein sequence ID" value="MTB65145.1"/>
    <property type="molecule type" value="Genomic_DNA"/>
</dbReference>
<evidence type="ECO:0000313" key="9">
    <source>
        <dbReference type="Proteomes" id="UP000435060"/>
    </source>
</evidence>
<feature type="transmembrane region" description="Helical" evidence="6">
    <location>
        <begin position="439"/>
        <end position="460"/>
    </location>
</feature>
<feature type="transmembrane region" description="Helical" evidence="6">
    <location>
        <begin position="472"/>
        <end position="491"/>
    </location>
</feature>
<evidence type="ECO:0000256" key="3">
    <source>
        <dbReference type="ARBA" id="ARBA00022692"/>
    </source>
</evidence>
<comment type="caution">
    <text evidence="8">The sequence shown here is derived from an EMBL/GenBank/DDBJ whole genome shotgun (WGS) entry which is preliminary data.</text>
</comment>
<evidence type="ECO:0000256" key="2">
    <source>
        <dbReference type="ARBA" id="ARBA00022475"/>
    </source>
</evidence>
<evidence type="ECO:0000256" key="4">
    <source>
        <dbReference type="ARBA" id="ARBA00022989"/>
    </source>
</evidence>
<dbReference type="Proteomes" id="UP000435060">
    <property type="component" value="Unassembled WGS sequence"/>
</dbReference>
<evidence type="ECO:0000313" key="8">
    <source>
        <dbReference type="EMBL" id="MWV57133.1"/>
    </source>
</evidence>
<evidence type="ECO:0000256" key="6">
    <source>
        <dbReference type="SAM" id="Phobius"/>
    </source>
</evidence>
<protein>
    <submittedName>
        <fullName evidence="8">Transporter</fullName>
    </submittedName>
</protein>
<dbReference type="InterPro" id="IPR050833">
    <property type="entry name" value="Poly_Biosynth_Transport"/>
</dbReference>
<feature type="transmembrane region" description="Helical" evidence="6">
    <location>
        <begin position="312"/>
        <end position="337"/>
    </location>
</feature>
<dbReference type="Proteomes" id="UP000435423">
    <property type="component" value="Unassembled WGS sequence"/>
</dbReference>